<dbReference type="InterPro" id="IPR029480">
    <property type="entry name" value="Transpos_assoc"/>
</dbReference>
<feature type="domain" description="Ubiquitin-like protease family profile" evidence="5">
    <location>
        <begin position="465"/>
        <end position="602"/>
    </location>
</feature>
<dbReference type="PANTHER" id="PTHR33018:SF34">
    <property type="entry name" value="OS02G0472350 PROTEIN"/>
    <property type="match status" value="1"/>
</dbReference>
<protein>
    <recommendedName>
        <fullName evidence="10">Ubiquitin-like protease family profile domain-containing protein</fullName>
    </recommendedName>
</protein>
<dbReference type="PANTHER" id="PTHR33018">
    <property type="entry name" value="OS10G0338966 PROTEIN-RELATED"/>
    <property type="match status" value="1"/>
</dbReference>
<evidence type="ECO:0000259" key="6">
    <source>
        <dbReference type="Pfam" id="PF13963"/>
    </source>
</evidence>
<dbReference type="EMBL" id="JAATIQ010000120">
    <property type="protein sequence ID" value="KAF4380518.1"/>
    <property type="molecule type" value="Genomic_DNA"/>
</dbReference>
<evidence type="ECO:0008006" key="10">
    <source>
        <dbReference type="Google" id="ProtNLM"/>
    </source>
</evidence>
<gene>
    <name evidence="8" type="ORF">G4B88_011764</name>
</gene>
<feature type="domain" description="Transposase-associated" evidence="6">
    <location>
        <begin position="2"/>
        <end position="40"/>
    </location>
</feature>
<keyword evidence="3" id="KW-0378">Hydrolase</keyword>
<dbReference type="Proteomes" id="UP000583929">
    <property type="component" value="Unassembled WGS sequence"/>
</dbReference>
<evidence type="ECO:0000256" key="1">
    <source>
        <dbReference type="ARBA" id="ARBA00005234"/>
    </source>
</evidence>
<keyword evidence="2" id="KW-0645">Protease</keyword>
<dbReference type="Pfam" id="PF26133">
    <property type="entry name" value="DUF8039"/>
    <property type="match status" value="1"/>
</dbReference>
<dbReference type="Pfam" id="PF13963">
    <property type="entry name" value="Transpos_assoc"/>
    <property type="match status" value="1"/>
</dbReference>
<feature type="compositionally biased region" description="Polar residues" evidence="4">
    <location>
        <begin position="55"/>
        <end position="64"/>
    </location>
</feature>
<name>A0A7J6GCH8_CANSA</name>
<evidence type="ECO:0000256" key="4">
    <source>
        <dbReference type="SAM" id="MobiDB-lite"/>
    </source>
</evidence>
<evidence type="ECO:0000256" key="2">
    <source>
        <dbReference type="ARBA" id="ARBA00022670"/>
    </source>
</evidence>
<evidence type="ECO:0000256" key="3">
    <source>
        <dbReference type="ARBA" id="ARBA00022801"/>
    </source>
</evidence>
<feature type="region of interest" description="Disordered" evidence="4">
    <location>
        <begin position="46"/>
        <end position="124"/>
    </location>
</feature>
<sequence>MDWISNKNRLSAKYNKGSQNFIRLSSSHLNEENKIRCPCVITRKGSLKRGRTDTSDQPLSSTRRFSSKRAHNDTQSPSDSPQTLTPSTDDPSTVPLHDEQRQSSKEIQKNVRGPTRGDRLSRELKNDKITNLTITYNKGELQVYGDNASDFTTNVGVNVHHHAPLQYSGWSEDVFKLDFAKDPNLEKKSMAGSKNRSKVKFMHRVGSKSFTQHLHETKSTPVMDVNEGQSKSIKKEMIELREDQLHQLEAGKLIMVDEAAIYRQVLGDAKYGWLRGTGPDKTYRLTLRDGDVVAIGEIFPGKQVHGKDLEKGNVRVRIIECLNENARLPVHVRDDLIFVKDAVESFIAWPKHLIIFGDSEALKTMEKNEHLSPHMPTQKASTSSMNVKDSPLPFVMPKIIPRSVKAILLSVQYRKSRDEYRIEMDPNIFGSDQDLYIEPKDIVDFGTNVEIGAGCIAFYIRILHEKLKNSKREKYFRFIHPSWAFIVGSYVLQNVESIVDRLASAAQMQLSLIPINLGFHWVLIIIDPSREMCFWLNPLGELPSDTIKNFIAMIFDYYNASKKKIPRAGGIIWKIIKCPQQPKNFEYEYYVMKYMRDLCMDSRPLNWLNTNCNNRMENYTNEEIDEIRIDWADAFIELI</sequence>
<dbReference type="InterPro" id="IPR038765">
    <property type="entry name" value="Papain-like_cys_pep_sf"/>
</dbReference>
<dbReference type="GO" id="GO:0006508">
    <property type="term" value="P:proteolysis"/>
    <property type="evidence" value="ECO:0007669"/>
    <property type="project" value="UniProtKB-KW"/>
</dbReference>
<evidence type="ECO:0000313" key="9">
    <source>
        <dbReference type="Proteomes" id="UP000583929"/>
    </source>
</evidence>
<keyword evidence="9" id="KW-1185">Reference proteome</keyword>
<feature type="compositionally biased region" description="Basic and acidic residues" evidence="4">
    <location>
        <begin position="96"/>
        <end position="124"/>
    </location>
</feature>
<proteinExistence type="inferred from homology"/>
<dbReference type="Gene3D" id="3.40.395.10">
    <property type="entry name" value="Adenoviral Proteinase, Chain A"/>
    <property type="match status" value="1"/>
</dbReference>
<comment type="similarity">
    <text evidence="1">Belongs to the peptidase C48 family.</text>
</comment>
<dbReference type="AlphaFoldDB" id="A0A7J6GCH8"/>
<dbReference type="InterPro" id="IPR058352">
    <property type="entry name" value="DUF8039"/>
</dbReference>
<feature type="compositionally biased region" description="Polar residues" evidence="4">
    <location>
        <begin position="73"/>
        <end position="91"/>
    </location>
</feature>
<organism evidence="8 9">
    <name type="scientific">Cannabis sativa</name>
    <name type="common">Hemp</name>
    <name type="synonym">Marijuana</name>
    <dbReference type="NCBI Taxonomy" id="3483"/>
    <lineage>
        <taxon>Eukaryota</taxon>
        <taxon>Viridiplantae</taxon>
        <taxon>Streptophyta</taxon>
        <taxon>Embryophyta</taxon>
        <taxon>Tracheophyta</taxon>
        <taxon>Spermatophyta</taxon>
        <taxon>Magnoliopsida</taxon>
        <taxon>eudicotyledons</taxon>
        <taxon>Gunneridae</taxon>
        <taxon>Pentapetalae</taxon>
        <taxon>rosids</taxon>
        <taxon>fabids</taxon>
        <taxon>Rosales</taxon>
        <taxon>Cannabaceae</taxon>
        <taxon>Cannabis</taxon>
    </lineage>
</organism>
<dbReference type="Pfam" id="PF02902">
    <property type="entry name" value="Peptidase_C48"/>
    <property type="match status" value="1"/>
</dbReference>
<dbReference type="InterPro" id="IPR003653">
    <property type="entry name" value="Peptidase_C48_C"/>
</dbReference>
<dbReference type="SUPFAM" id="SSF54001">
    <property type="entry name" value="Cysteine proteinases"/>
    <property type="match status" value="1"/>
</dbReference>
<evidence type="ECO:0000259" key="5">
    <source>
        <dbReference type="Pfam" id="PF02902"/>
    </source>
</evidence>
<evidence type="ECO:0000313" key="8">
    <source>
        <dbReference type="EMBL" id="KAF4380518.1"/>
    </source>
</evidence>
<feature type="domain" description="DUF8039" evidence="7">
    <location>
        <begin position="292"/>
        <end position="356"/>
    </location>
</feature>
<reference evidence="8 9" key="1">
    <citation type="journal article" date="2020" name="bioRxiv">
        <title>Sequence and annotation of 42 cannabis genomes reveals extensive copy number variation in cannabinoid synthesis and pathogen resistance genes.</title>
        <authorList>
            <person name="Mckernan K.J."/>
            <person name="Helbert Y."/>
            <person name="Kane L.T."/>
            <person name="Ebling H."/>
            <person name="Zhang L."/>
            <person name="Liu B."/>
            <person name="Eaton Z."/>
            <person name="Mclaughlin S."/>
            <person name="Kingan S."/>
            <person name="Baybayan P."/>
            <person name="Concepcion G."/>
            <person name="Jordan M."/>
            <person name="Riva A."/>
            <person name="Barbazuk W."/>
            <person name="Harkins T."/>
        </authorList>
    </citation>
    <scope>NUCLEOTIDE SEQUENCE [LARGE SCALE GENOMIC DNA]</scope>
    <source>
        <strain evidence="9">cv. Jamaican Lion 4</strain>
        <tissue evidence="8">Leaf</tissue>
    </source>
</reference>
<dbReference type="GO" id="GO:0008234">
    <property type="term" value="F:cysteine-type peptidase activity"/>
    <property type="evidence" value="ECO:0007669"/>
    <property type="project" value="InterPro"/>
</dbReference>
<evidence type="ECO:0000259" key="7">
    <source>
        <dbReference type="Pfam" id="PF26133"/>
    </source>
</evidence>
<accession>A0A7J6GCH8</accession>
<comment type="caution">
    <text evidence="8">The sequence shown here is derived from an EMBL/GenBank/DDBJ whole genome shotgun (WGS) entry which is preliminary data.</text>
</comment>